<feature type="region of interest" description="Disordered" evidence="1">
    <location>
        <begin position="1"/>
        <end position="39"/>
    </location>
</feature>
<gene>
    <name evidence="2" type="ORF">LCGC14_0399260</name>
</gene>
<organism evidence="2">
    <name type="scientific">marine sediment metagenome</name>
    <dbReference type="NCBI Taxonomy" id="412755"/>
    <lineage>
        <taxon>unclassified sequences</taxon>
        <taxon>metagenomes</taxon>
        <taxon>ecological metagenomes</taxon>
    </lineage>
</organism>
<proteinExistence type="predicted"/>
<protein>
    <submittedName>
        <fullName evidence="2">Uncharacterized protein</fullName>
    </submittedName>
</protein>
<evidence type="ECO:0000313" key="2">
    <source>
        <dbReference type="EMBL" id="KKN73610.1"/>
    </source>
</evidence>
<feature type="compositionally biased region" description="Basic and acidic residues" evidence="1">
    <location>
        <begin position="249"/>
        <end position="267"/>
    </location>
</feature>
<accession>A0A0F9SXG4</accession>
<dbReference type="EMBL" id="LAZR01000341">
    <property type="protein sequence ID" value="KKN73610.1"/>
    <property type="molecule type" value="Genomic_DNA"/>
</dbReference>
<comment type="caution">
    <text evidence="2">The sequence shown here is derived from an EMBL/GenBank/DDBJ whole genome shotgun (WGS) entry which is preliminary data.</text>
</comment>
<dbReference type="AlphaFoldDB" id="A0A0F9SXG4"/>
<evidence type="ECO:0000256" key="1">
    <source>
        <dbReference type="SAM" id="MobiDB-lite"/>
    </source>
</evidence>
<feature type="region of interest" description="Disordered" evidence="1">
    <location>
        <begin position="239"/>
        <end position="278"/>
    </location>
</feature>
<sequence>MPIVEKEEKKGDQVVLEEKGTPEKETEQPKPEGDTVKPEEVKMVEIEGKKMPLSQIQEALKDSENKSKWQRELTQKGQSIADDTKLIERLKPMAAFLDDPANEEKRKKIEAIAEGIEEAREELPPEDELEDPAIAKLRKKYDIALAKIDKTLTTIQRGSSEKELADTAREVAQERKEVKVKYKDLDESELAFIEEIALGRQGENLVKVADEYVKYLQGRDKGTIKTYLEDKEKDGKKFAEIGGLPSASPERKLSLWGEGKDSPRKALENTLNRLKKEE</sequence>
<reference evidence="2" key="1">
    <citation type="journal article" date="2015" name="Nature">
        <title>Complex archaea that bridge the gap between prokaryotes and eukaryotes.</title>
        <authorList>
            <person name="Spang A."/>
            <person name="Saw J.H."/>
            <person name="Jorgensen S.L."/>
            <person name="Zaremba-Niedzwiedzka K."/>
            <person name="Martijn J."/>
            <person name="Lind A.E."/>
            <person name="van Eijk R."/>
            <person name="Schleper C."/>
            <person name="Guy L."/>
            <person name="Ettema T.J."/>
        </authorList>
    </citation>
    <scope>NUCLEOTIDE SEQUENCE</scope>
</reference>
<name>A0A0F9SXG4_9ZZZZ</name>